<dbReference type="GO" id="GO:0005737">
    <property type="term" value="C:cytoplasm"/>
    <property type="evidence" value="ECO:0007669"/>
    <property type="project" value="TreeGrafter"/>
</dbReference>
<dbReference type="InParanoid" id="A0A067MZ24"/>
<dbReference type="Proteomes" id="UP000027195">
    <property type="component" value="Unassembled WGS sequence"/>
</dbReference>
<dbReference type="AlphaFoldDB" id="A0A067MZ24"/>
<feature type="region of interest" description="Disordered" evidence="2">
    <location>
        <begin position="115"/>
        <end position="143"/>
    </location>
</feature>
<dbReference type="SUPFAM" id="SSF52833">
    <property type="entry name" value="Thioredoxin-like"/>
    <property type="match status" value="1"/>
</dbReference>
<dbReference type="PANTHER" id="PTHR12232">
    <property type="entry name" value="SH3 DOMAIN-BINDING GLUTAMIC ACID-RICH-LIKE PROTEIN"/>
    <property type="match status" value="1"/>
</dbReference>
<evidence type="ECO:0000256" key="1">
    <source>
        <dbReference type="ARBA" id="ARBA00007764"/>
    </source>
</evidence>
<gene>
    <name evidence="3" type="ORF">BOTBODRAFT_129713</name>
</gene>
<protein>
    <submittedName>
        <fullName evidence="3">Uncharacterized protein</fullName>
    </submittedName>
</protein>
<comment type="similarity">
    <text evidence="1">Belongs to the SH3BGR family.</text>
</comment>
<dbReference type="PANTHER" id="PTHR12232:SF0">
    <property type="entry name" value="THIOREDOXIN DOMAIN-CONTAINING PROTEIN"/>
    <property type="match status" value="1"/>
</dbReference>
<evidence type="ECO:0000313" key="3">
    <source>
        <dbReference type="EMBL" id="KDQ16776.1"/>
    </source>
</evidence>
<dbReference type="InterPro" id="IPR006993">
    <property type="entry name" value="Glut_rich_SH3-bd"/>
</dbReference>
<proteinExistence type="inferred from homology"/>
<dbReference type="STRING" id="930990.A0A067MZ24"/>
<evidence type="ECO:0000313" key="4">
    <source>
        <dbReference type="Proteomes" id="UP000027195"/>
    </source>
</evidence>
<dbReference type="InterPro" id="IPR051033">
    <property type="entry name" value="SH3BGR"/>
</dbReference>
<dbReference type="EMBL" id="KL198026">
    <property type="protein sequence ID" value="KDQ16776.1"/>
    <property type="molecule type" value="Genomic_DNA"/>
</dbReference>
<name>A0A067MZ24_BOTB1</name>
<dbReference type="InterPro" id="IPR036249">
    <property type="entry name" value="Thioredoxin-like_sf"/>
</dbReference>
<feature type="region of interest" description="Disordered" evidence="2">
    <location>
        <begin position="184"/>
        <end position="239"/>
    </location>
</feature>
<organism evidence="3 4">
    <name type="scientific">Botryobasidium botryosum (strain FD-172 SS1)</name>
    <dbReference type="NCBI Taxonomy" id="930990"/>
    <lineage>
        <taxon>Eukaryota</taxon>
        <taxon>Fungi</taxon>
        <taxon>Dikarya</taxon>
        <taxon>Basidiomycota</taxon>
        <taxon>Agaricomycotina</taxon>
        <taxon>Agaricomycetes</taxon>
        <taxon>Cantharellales</taxon>
        <taxon>Botryobasidiaceae</taxon>
        <taxon>Botryobasidium</taxon>
    </lineage>
</organism>
<dbReference type="HOGENOM" id="CLU_075375_1_0_1"/>
<dbReference type="Gene3D" id="3.40.30.10">
    <property type="entry name" value="Glutaredoxin"/>
    <property type="match status" value="1"/>
</dbReference>
<sequence length="239" mass="25569">MGPPPISLFLSTIASQPAFRQRQEYLLRSLQVRKIPFTSYDLASDEQAKKLWKRKAPPGKQELPGILVGNTWPGTFAQFEDAVEYGELDTFLRLKEEYDPVMDGRLPSLPVQQVGVPGAHSPAQITNQKPSFSATTSPLKQKGEVDIGERLGGFGLEGVTVTEEELADLVHSLGLDGEEADDLVKGLDFGPSKGKAPADTKASGGVSKLTPKPKASLPTTSATPPISAPEAAKIDKPPV</sequence>
<evidence type="ECO:0000256" key="2">
    <source>
        <dbReference type="SAM" id="MobiDB-lite"/>
    </source>
</evidence>
<reference evidence="4" key="1">
    <citation type="journal article" date="2014" name="Proc. Natl. Acad. Sci. U.S.A.">
        <title>Extensive sampling of basidiomycete genomes demonstrates inadequacy of the white-rot/brown-rot paradigm for wood decay fungi.</title>
        <authorList>
            <person name="Riley R."/>
            <person name="Salamov A.A."/>
            <person name="Brown D.W."/>
            <person name="Nagy L.G."/>
            <person name="Floudas D."/>
            <person name="Held B.W."/>
            <person name="Levasseur A."/>
            <person name="Lombard V."/>
            <person name="Morin E."/>
            <person name="Otillar R."/>
            <person name="Lindquist E.A."/>
            <person name="Sun H."/>
            <person name="LaButti K.M."/>
            <person name="Schmutz J."/>
            <person name="Jabbour D."/>
            <person name="Luo H."/>
            <person name="Baker S.E."/>
            <person name="Pisabarro A.G."/>
            <person name="Walton J.D."/>
            <person name="Blanchette R.A."/>
            <person name="Henrissat B."/>
            <person name="Martin F."/>
            <person name="Cullen D."/>
            <person name="Hibbett D.S."/>
            <person name="Grigoriev I.V."/>
        </authorList>
    </citation>
    <scope>NUCLEOTIDE SEQUENCE [LARGE SCALE GENOMIC DNA]</scope>
    <source>
        <strain evidence="4">FD-172 SS1</strain>
    </source>
</reference>
<dbReference type="OrthoDB" id="9932926at2759"/>
<accession>A0A067MZ24</accession>
<feature type="compositionally biased region" description="Low complexity" evidence="2">
    <location>
        <begin position="213"/>
        <end position="231"/>
    </location>
</feature>
<keyword evidence="4" id="KW-1185">Reference proteome</keyword>
<dbReference type="Pfam" id="PF04908">
    <property type="entry name" value="SH3BGR"/>
    <property type="match status" value="1"/>
</dbReference>
<feature type="compositionally biased region" description="Polar residues" evidence="2">
    <location>
        <begin position="123"/>
        <end position="139"/>
    </location>
</feature>